<evidence type="ECO:0000256" key="6">
    <source>
        <dbReference type="ARBA" id="ARBA00022692"/>
    </source>
</evidence>
<dbReference type="GO" id="GO:0000139">
    <property type="term" value="C:Golgi membrane"/>
    <property type="evidence" value="ECO:0007669"/>
    <property type="project" value="UniProtKB-SubCell"/>
</dbReference>
<dbReference type="PROSITE" id="PS00952">
    <property type="entry name" value="ER_LUMEN_RECEPTOR_2"/>
    <property type="match status" value="1"/>
</dbReference>
<sequence>MTENLLLLLLLFLPGLGPSSDPQDRVPQPELPPLMKKTLDEFLSRKYLHDVNETIIFFKFSALVDAYIFASTQQPWSPLQALRYLLHRNTSLSMERITCILRDYQSSLIEDPQLLVSEMSYLDVHQFTTMLRLLFTGRKEQTVLVNVDFDVMKASLGDSPGGNRSLFAVAREKCVSALREGFCVDLMGTLLGLSDGEFVEEDFISDLPIDLSDDTFRNLTAVFKDLYDMFSVTTQRAIYKWIARGLQRTSKSSYGPDFWMTAENLWFLGRYMVHLTVQNIHRVSLSEMRIFIHYDNATKQLDSVYDIKLGPGKAFLHRINASGFDMTNVSTAYRLGLLVCFYGNVQLLDASDARSLLHQLIKCKQLRGSQTEVQKLKSQLLSLVIQNQTLNESLGSVSDAVVGLTPSQLDSLSAQAVQRSMGVLQRVPGWTRSQTCILVHKYMGTNKVLSFSNISELGSLVSGLDANLFYSVSAAVLAQAMESVLLRHISHLSPAQQHAVISQMLTAEDVDGVLSRIQGALFSEVPLSTLLRFPGLESAALVDKHLTSSQATFLYDYLSKRTPDVDLMSNGHLLKGITCDRIHRMDDDTLIENLPVFKRNFHLLSSFQMNCLAWRYWDALDKPNSTIPSILLLALPVEYVDNMPNSSCKNFLFALSNVDLDRHTVHVEKREAVMRKVLQCLSEGIRDEYHVDLLGSLMCHFDPGAIRAYLSPAAVPAALQQLRGCARLTPEQRVSVRGKLLQFYGRPVEWSAELTQDMGPLVTLLSREEILVLANKYPEEVLPLVVQAGRTPLPDDFLAAIFEVVCGAGHQNWSNADSQTDCHLIRAPSADEIRKLSEANVFWSAEKLQCISDEAFTQTVEILGSVQGYNLTQLMALKNRAKQAWGPLSTWRSYHVIALGSIALALTEVDIKELNLSSVDTLSALSQQSSWTLQQMSSLLYRFLEASGLSLGELRGSDLAGLGVLLCGVEPSQVHLISPQAYSSVAGRIGNLPCTLPVLKELIKLAEQIFGVAGAWNSSVLQEVGVVAAGMSVEEMRKLSPDVMPYLQPQAITAIPCETYREFSQEQLQSLGPENAMAVTSSQCAQFTNEQLWGLQAARDGLREGLSSHIHSVGTFNLTTVSSGVCLHLCGGLMNIFRLTGDLSHLAAIIILLLKIWKTRSCAGISGKSQILFAFVFTTRYLDLLTAFISLYNTTMKVIYIGCAYATVYLIYAKFKATYDGNHDTFRVEFLVVPVGGLAFLVNHDFSPLEILWTFSIYLESVAILPQLFMISKTGEAETITTHYLFFLAYNPVLRLLLLVCNKSTERKEAEPASLKCQRPGDLGRLTGGHKPPLPPSKIHHLESHHFRVYLKGLGHVVPPLVWQQKTV</sequence>
<evidence type="ECO:0000313" key="18">
    <source>
        <dbReference type="EMBL" id="KAJ8363827.1"/>
    </source>
</evidence>
<dbReference type="GO" id="GO:0009986">
    <property type="term" value="C:cell surface"/>
    <property type="evidence" value="ECO:0007669"/>
    <property type="project" value="TreeGrafter"/>
</dbReference>
<dbReference type="OrthoDB" id="8195838at2759"/>
<dbReference type="GO" id="GO:0046923">
    <property type="term" value="F:ER retention sequence binding"/>
    <property type="evidence" value="ECO:0007669"/>
    <property type="project" value="InterPro"/>
</dbReference>
<evidence type="ECO:0000256" key="5">
    <source>
        <dbReference type="ARBA" id="ARBA00022448"/>
    </source>
</evidence>
<dbReference type="GO" id="GO:0006621">
    <property type="term" value="P:protein retention in ER lumen"/>
    <property type="evidence" value="ECO:0007669"/>
    <property type="project" value="InterPro"/>
</dbReference>
<keyword evidence="7 17" id="KW-0732">Signal</keyword>
<evidence type="ECO:0000256" key="1">
    <source>
        <dbReference type="ARBA" id="ARBA00004129"/>
    </source>
</evidence>
<reference evidence="18" key="1">
    <citation type="journal article" date="2023" name="Science">
        <title>Genome structures resolve the early diversification of teleost fishes.</title>
        <authorList>
            <person name="Parey E."/>
            <person name="Louis A."/>
            <person name="Montfort J."/>
            <person name="Bouchez O."/>
            <person name="Roques C."/>
            <person name="Iampietro C."/>
            <person name="Lluch J."/>
            <person name="Castinel A."/>
            <person name="Donnadieu C."/>
            <person name="Desvignes T."/>
            <person name="Floi Bucao C."/>
            <person name="Jouanno E."/>
            <person name="Wen M."/>
            <person name="Mejri S."/>
            <person name="Dirks R."/>
            <person name="Jansen H."/>
            <person name="Henkel C."/>
            <person name="Chen W.J."/>
            <person name="Zahm M."/>
            <person name="Cabau C."/>
            <person name="Klopp C."/>
            <person name="Thompson A.W."/>
            <person name="Robinson-Rechavi M."/>
            <person name="Braasch I."/>
            <person name="Lecointre G."/>
            <person name="Bobe J."/>
            <person name="Postlethwait J.H."/>
            <person name="Berthelot C."/>
            <person name="Roest Crollius H."/>
            <person name="Guiguen Y."/>
        </authorList>
    </citation>
    <scope>NUCLEOTIDE SEQUENCE</scope>
    <source>
        <strain evidence="18">WJC10195</strain>
    </source>
</reference>
<keyword evidence="11 16" id="KW-1133">Transmembrane helix</keyword>
<keyword evidence="8 16" id="KW-0256">Endoplasmic reticulum</keyword>
<gene>
    <name evidence="18" type="ORF">SKAU_G00126580</name>
</gene>
<comment type="caution">
    <text evidence="16">Lacks conserved residue(s) required for the propagation of feature annotation.</text>
</comment>
<organism evidence="18 19">
    <name type="scientific">Synaphobranchus kaupii</name>
    <name type="common">Kaup's arrowtooth eel</name>
    <dbReference type="NCBI Taxonomy" id="118154"/>
    <lineage>
        <taxon>Eukaryota</taxon>
        <taxon>Metazoa</taxon>
        <taxon>Chordata</taxon>
        <taxon>Craniata</taxon>
        <taxon>Vertebrata</taxon>
        <taxon>Euteleostomi</taxon>
        <taxon>Actinopterygii</taxon>
        <taxon>Neopterygii</taxon>
        <taxon>Teleostei</taxon>
        <taxon>Anguilliformes</taxon>
        <taxon>Synaphobranchidae</taxon>
        <taxon>Synaphobranchus</taxon>
    </lineage>
</organism>
<name>A0A9Q1J0S8_SYNKA</name>
<dbReference type="PANTHER" id="PTHR23412">
    <property type="entry name" value="STEREOCILIN RELATED"/>
    <property type="match status" value="1"/>
</dbReference>
<evidence type="ECO:0000256" key="15">
    <source>
        <dbReference type="ARBA" id="ARBA00023329"/>
    </source>
</evidence>
<protein>
    <recommendedName>
        <fullName evidence="16">ER lumen protein-retaining receptor</fullName>
    </recommendedName>
</protein>
<proteinExistence type="inferred from homology"/>
<dbReference type="GO" id="GO:0007160">
    <property type="term" value="P:cell-matrix adhesion"/>
    <property type="evidence" value="ECO:0007669"/>
    <property type="project" value="TreeGrafter"/>
</dbReference>
<evidence type="ECO:0000313" key="19">
    <source>
        <dbReference type="Proteomes" id="UP001152622"/>
    </source>
</evidence>
<dbReference type="Pfam" id="PF00810">
    <property type="entry name" value="ER_lumen_recept"/>
    <property type="match status" value="1"/>
</dbReference>
<dbReference type="InterPro" id="IPR000133">
    <property type="entry name" value="ER_ret_rcpt"/>
</dbReference>
<feature type="transmembrane region" description="Helical" evidence="16">
    <location>
        <begin position="1198"/>
        <end position="1215"/>
    </location>
</feature>
<keyword evidence="14" id="KW-0325">Glycoprotein</keyword>
<evidence type="ECO:0000256" key="13">
    <source>
        <dbReference type="ARBA" id="ARBA00023170"/>
    </source>
</evidence>
<evidence type="ECO:0000256" key="3">
    <source>
        <dbReference type="ARBA" id="ARBA00004653"/>
    </source>
</evidence>
<keyword evidence="10 16" id="KW-0653">Protein transport</keyword>
<feature type="transmembrane region" description="Helical" evidence="16">
    <location>
        <begin position="1283"/>
        <end position="1300"/>
    </location>
</feature>
<keyword evidence="15" id="KW-0968">Cytoplasmic vesicle</keyword>
<keyword evidence="9" id="KW-0931">ER-Golgi transport</keyword>
<comment type="similarity">
    <text evidence="4 16">Belongs to the ERD2 family.</text>
</comment>
<dbReference type="GO" id="GO:0005789">
    <property type="term" value="C:endoplasmic reticulum membrane"/>
    <property type="evidence" value="ECO:0007669"/>
    <property type="project" value="UniProtKB-SubCell"/>
</dbReference>
<evidence type="ECO:0000256" key="17">
    <source>
        <dbReference type="SAM" id="SignalP"/>
    </source>
</evidence>
<evidence type="ECO:0000256" key="2">
    <source>
        <dbReference type="ARBA" id="ARBA00004477"/>
    </source>
</evidence>
<accession>A0A9Q1J0S8</accession>
<comment type="subcellular location">
    <subcellularLocation>
        <location evidence="1">Cytoplasmic vesicle</location>
        <location evidence="1">COPI-coated vesicle membrane</location>
        <topology evidence="1">Multi-pass membrane protein</topology>
    </subcellularLocation>
    <subcellularLocation>
        <location evidence="2 16">Endoplasmic reticulum membrane</location>
        <topology evidence="2 16">Multi-pass membrane protein</topology>
    </subcellularLocation>
    <subcellularLocation>
        <location evidence="3">Golgi apparatus membrane</location>
        <topology evidence="3">Multi-pass membrane protein</topology>
    </subcellularLocation>
</comment>
<feature type="signal peptide" evidence="17">
    <location>
        <begin position="1"/>
        <end position="19"/>
    </location>
</feature>
<dbReference type="PRINTS" id="PR00660">
    <property type="entry name" value="ERLUMENR"/>
</dbReference>
<feature type="transmembrane region" description="Helical" evidence="16">
    <location>
        <begin position="1169"/>
        <end position="1192"/>
    </location>
</feature>
<evidence type="ECO:0000256" key="7">
    <source>
        <dbReference type="ARBA" id="ARBA00022729"/>
    </source>
</evidence>
<evidence type="ECO:0000256" key="16">
    <source>
        <dbReference type="RuleBase" id="RU000634"/>
    </source>
</evidence>
<keyword evidence="6 16" id="KW-0812">Transmembrane</keyword>
<dbReference type="GO" id="GO:0015031">
    <property type="term" value="P:protein transport"/>
    <property type="evidence" value="ECO:0007669"/>
    <property type="project" value="UniProtKB-KW"/>
</dbReference>
<evidence type="ECO:0000256" key="11">
    <source>
        <dbReference type="ARBA" id="ARBA00022989"/>
    </source>
</evidence>
<feature type="chain" id="PRO_5040196118" description="ER lumen protein-retaining receptor" evidence="17">
    <location>
        <begin position="20"/>
        <end position="1368"/>
    </location>
</feature>
<keyword evidence="5 16" id="KW-0813">Transport</keyword>
<dbReference type="GO" id="GO:0030663">
    <property type="term" value="C:COPI-coated vesicle membrane"/>
    <property type="evidence" value="ECO:0007669"/>
    <property type="project" value="UniProtKB-SubCell"/>
</dbReference>
<evidence type="ECO:0000256" key="9">
    <source>
        <dbReference type="ARBA" id="ARBA00022892"/>
    </source>
</evidence>
<dbReference type="InterPro" id="IPR026664">
    <property type="entry name" value="Stereocilin-rel"/>
</dbReference>
<dbReference type="GO" id="GO:0016192">
    <property type="term" value="P:vesicle-mediated transport"/>
    <property type="evidence" value="ECO:0007669"/>
    <property type="project" value="UniProtKB-KW"/>
</dbReference>
<dbReference type="Proteomes" id="UP001152622">
    <property type="component" value="Chromosome 4"/>
</dbReference>
<evidence type="ECO:0000256" key="8">
    <source>
        <dbReference type="ARBA" id="ARBA00022824"/>
    </source>
</evidence>
<feature type="transmembrane region" description="Helical" evidence="16">
    <location>
        <begin position="1252"/>
        <end position="1271"/>
    </location>
</feature>
<evidence type="ECO:0000256" key="4">
    <source>
        <dbReference type="ARBA" id="ARBA00010120"/>
    </source>
</evidence>
<evidence type="ECO:0000256" key="12">
    <source>
        <dbReference type="ARBA" id="ARBA00023136"/>
    </source>
</evidence>
<evidence type="ECO:0000256" key="14">
    <source>
        <dbReference type="ARBA" id="ARBA00023180"/>
    </source>
</evidence>
<comment type="caution">
    <text evidence="18">The sequence shown here is derived from an EMBL/GenBank/DDBJ whole genome shotgun (WGS) entry which is preliminary data.</text>
</comment>
<keyword evidence="12 16" id="KW-0472">Membrane</keyword>
<dbReference type="PANTHER" id="PTHR23412:SF18">
    <property type="entry name" value="OTOANCORIN"/>
    <property type="match status" value="1"/>
</dbReference>
<keyword evidence="19" id="KW-1185">Reference proteome</keyword>
<evidence type="ECO:0000256" key="10">
    <source>
        <dbReference type="ARBA" id="ARBA00022927"/>
    </source>
</evidence>
<dbReference type="EMBL" id="JAINUF010000004">
    <property type="protein sequence ID" value="KAJ8363827.1"/>
    <property type="molecule type" value="Genomic_DNA"/>
</dbReference>
<feature type="transmembrane region" description="Helical" evidence="16">
    <location>
        <begin position="1227"/>
        <end position="1246"/>
    </location>
</feature>
<keyword evidence="13 16" id="KW-0675">Receptor</keyword>